<dbReference type="InterPro" id="IPR016040">
    <property type="entry name" value="NAD(P)-bd_dom"/>
</dbReference>
<dbReference type="RefSeq" id="WP_378589720.1">
    <property type="nucleotide sequence ID" value="NZ_JBHSKD010000009.1"/>
</dbReference>
<comment type="caution">
    <text evidence="2">The sequence shown here is derived from an EMBL/GenBank/DDBJ whole genome shotgun (WGS) entry which is preliminary data.</text>
</comment>
<gene>
    <name evidence="2" type="ORF">ACFPGP_10045</name>
</gene>
<evidence type="ECO:0000313" key="3">
    <source>
        <dbReference type="Proteomes" id="UP001596087"/>
    </source>
</evidence>
<proteinExistence type="predicted"/>
<keyword evidence="3" id="KW-1185">Reference proteome</keyword>
<dbReference type="PANTHER" id="PTHR15020">
    <property type="entry name" value="FLAVIN REDUCTASE-RELATED"/>
    <property type="match status" value="1"/>
</dbReference>
<dbReference type="PANTHER" id="PTHR15020:SF50">
    <property type="entry name" value="UPF0659 PROTEIN YMR090W"/>
    <property type="match status" value="1"/>
</dbReference>
<dbReference type="InterPro" id="IPR036291">
    <property type="entry name" value="NAD(P)-bd_dom_sf"/>
</dbReference>
<name>A0ABW0BII8_9ACTN</name>
<dbReference type="Gene3D" id="3.40.50.720">
    <property type="entry name" value="NAD(P)-binding Rossmann-like Domain"/>
    <property type="match status" value="1"/>
</dbReference>
<evidence type="ECO:0000259" key="1">
    <source>
        <dbReference type="Pfam" id="PF13460"/>
    </source>
</evidence>
<dbReference type="Proteomes" id="UP001596087">
    <property type="component" value="Unassembled WGS sequence"/>
</dbReference>
<dbReference type="CDD" id="cd05243">
    <property type="entry name" value="SDR_a5"/>
    <property type="match status" value="1"/>
</dbReference>
<dbReference type="SUPFAM" id="SSF51735">
    <property type="entry name" value="NAD(P)-binding Rossmann-fold domains"/>
    <property type="match status" value="1"/>
</dbReference>
<dbReference type="EMBL" id="JBHSKD010000009">
    <property type="protein sequence ID" value="MFC5177013.1"/>
    <property type="molecule type" value="Genomic_DNA"/>
</dbReference>
<protein>
    <submittedName>
        <fullName evidence="2">SDR family oxidoreductase</fullName>
    </submittedName>
</protein>
<sequence>MSTVAVVGGHGQVARLLHPLLRDAGHVPVALVRSDTHRAVLESAGAEVRLLDIEAADEGDVAAALDGCDAVVFAAGGGPDGNIERKRTVDLEGSLKSVAGARAAGITRFVQISAIGVDDPPADDASPVWRAYVEAKRDADAALRESGLDWTILRPGRLTDDPGTGRVALGPDVARAEIPRADVAAAVAAVLDDPTSAGHQWDLVTGDVPVVLAVRQAAGTA</sequence>
<evidence type="ECO:0000313" key="2">
    <source>
        <dbReference type="EMBL" id="MFC5177013.1"/>
    </source>
</evidence>
<feature type="domain" description="NAD(P)-binding" evidence="1">
    <location>
        <begin position="8"/>
        <end position="194"/>
    </location>
</feature>
<dbReference type="Pfam" id="PF13460">
    <property type="entry name" value="NAD_binding_10"/>
    <property type="match status" value="1"/>
</dbReference>
<organism evidence="2 3">
    <name type="scientific">Nocardioides taihuensis</name>
    <dbReference type="NCBI Taxonomy" id="1835606"/>
    <lineage>
        <taxon>Bacteria</taxon>
        <taxon>Bacillati</taxon>
        <taxon>Actinomycetota</taxon>
        <taxon>Actinomycetes</taxon>
        <taxon>Propionibacteriales</taxon>
        <taxon>Nocardioidaceae</taxon>
        <taxon>Nocardioides</taxon>
    </lineage>
</organism>
<accession>A0ABW0BII8</accession>
<reference evidence="3" key="1">
    <citation type="journal article" date="2019" name="Int. J. Syst. Evol. Microbiol.">
        <title>The Global Catalogue of Microorganisms (GCM) 10K type strain sequencing project: providing services to taxonomists for standard genome sequencing and annotation.</title>
        <authorList>
            <consortium name="The Broad Institute Genomics Platform"/>
            <consortium name="The Broad Institute Genome Sequencing Center for Infectious Disease"/>
            <person name="Wu L."/>
            <person name="Ma J."/>
        </authorList>
    </citation>
    <scope>NUCLEOTIDE SEQUENCE [LARGE SCALE GENOMIC DNA]</scope>
    <source>
        <strain evidence="3">DFY41</strain>
    </source>
</reference>